<dbReference type="Proteomes" id="UP001085076">
    <property type="component" value="Miscellaneous, Linkage group lg04"/>
</dbReference>
<sequence length="121" mass="13518">MAHSISEYTFPSVNFLASSLLLSYNIVQYIHHVLNKNFITFLEIIEFILWLELLVGIHHLLHQRHSQSQGQRKAFLGLHLRGSFVDPSDYLLTVSAAGSNLSSEAGMIGGSLNGQWPDLAQ</sequence>
<dbReference type="EMBL" id="JAGGNH010000004">
    <property type="protein sequence ID" value="KAJ0976143.1"/>
    <property type="molecule type" value="Genomic_DNA"/>
</dbReference>
<dbReference type="AlphaFoldDB" id="A0A9D5HH21"/>
<evidence type="ECO:0000313" key="2">
    <source>
        <dbReference type="EMBL" id="KAJ0976143.1"/>
    </source>
</evidence>
<keyword evidence="1" id="KW-1133">Transmembrane helix</keyword>
<keyword evidence="1" id="KW-0812">Transmembrane</keyword>
<feature type="transmembrane region" description="Helical" evidence="1">
    <location>
        <begin position="12"/>
        <end position="32"/>
    </location>
</feature>
<evidence type="ECO:0000256" key="1">
    <source>
        <dbReference type="SAM" id="Phobius"/>
    </source>
</evidence>
<organism evidence="2 3">
    <name type="scientific">Dioscorea zingiberensis</name>
    <dbReference type="NCBI Taxonomy" id="325984"/>
    <lineage>
        <taxon>Eukaryota</taxon>
        <taxon>Viridiplantae</taxon>
        <taxon>Streptophyta</taxon>
        <taxon>Embryophyta</taxon>
        <taxon>Tracheophyta</taxon>
        <taxon>Spermatophyta</taxon>
        <taxon>Magnoliopsida</taxon>
        <taxon>Liliopsida</taxon>
        <taxon>Dioscoreales</taxon>
        <taxon>Dioscoreaceae</taxon>
        <taxon>Dioscorea</taxon>
    </lineage>
</organism>
<evidence type="ECO:0000313" key="3">
    <source>
        <dbReference type="Proteomes" id="UP001085076"/>
    </source>
</evidence>
<accession>A0A9D5HH21</accession>
<keyword evidence="1" id="KW-0472">Membrane</keyword>
<reference evidence="2" key="1">
    <citation type="submission" date="2021-03" db="EMBL/GenBank/DDBJ databases">
        <authorList>
            <person name="Li Z."/>
            <person name="Yang C."/>
        </authorList>
    </citation>
    <scope>NUCLEOTIDE SEQUENCE</scope>
    <source>
        <strain evidence="2">Dzin_1.0</strain>
        <tissue evidence="2">Leaf</tissue>
    </source>
</reference>
<name>A0A9D5HH21_9LILI</name>
<comment type="caution">
    <text evidence="2">The sequence shown here is derived from an EMBL/GenBank/DDBJ whole genome shotgun (WGS) entry which is preliminary data.</text>
</comment>
<protein>
    <submittedName>
        <fullName evidence="2">Uncharacterized protein</fullName>
    </submittedName>
</protein>
<feature type="transmembrane region" description="Helical" evidence="1">
    <location>
        <begin position="38"/>
        <end position="61"/>
    </location>
</feature>
<gene>
    <name evidence="2" type="ORF">J5N97_018108</name>
</gene>
<reference evidence="2" key="2">
    <citation type="journal article" date="2022" name="Hortic Res">
        <title>The genome of Dioscorea zingiberensis sheds light on the biosynthesis, origin and evolution of the medicinally important diosgenin saponins.</title>
        <authorList>
            <person name="Li Y."/>
            <person name="Tan C."/>
            <person name="Li Z."/>
            <person name="Guo J."/>
            <person name="Li S."/>
            <person name="Chen X."/>
            <person name="Wang C."/>
            <person name="Dai X."/>
            <person name="Yang H."/>
            <person name="Song W."/>
            <person name="Hou L."/>
            <person name="Xu J."/>
            <person name="Tong Z."/>
            <person name="Xu A."/>
            <person name="Yuan X."/>
            <person name="Wang W."/>
            <person name="Yang Q."/>
            <person name="Chen L."/>
            <person name="Sun Z."/>
            <person name="Wang K."/>
            <person name="Pan B."/>
            <person name="Chen J."/>
            <person name="Bao Y."/>
            <person name="Liu F."/>
            <person name="Qi X."/>
            <person name="Gang D.R."/>
            <person name="Wen J."/>
            <person name="Li J."/>
        </authorList>
    </citation>
    <scope>NUCLEOTIDE SEQUENCE</scope>
    <source>
        <strain evidence="2">Dzin_1.0</strain>
    </source>
</reference>
<keyword evidence="3" id="KW-1185">Reference proteome</keyword>
<proteinExistence type="predicted"/>